<accession>A0ABR0KIK5</accession>
<protein>
    <submittedName>
        <fullName evidence="3">Uncharacterized protein</fullName>
    </submittedName>
</protein>
<proteinExistence type="predicted"/>
<dbReference type="Proteomes" id="UP001345013">
    <property type="component" value="Unassembled WGS sequence"/>
</dbReference>
<evidence type="ECO:0000313" key="3">
    <source>
        <dbReference type="EMBL" id="KAK5097640.1"/>
    </source>
</evidence>
<gene>
    <name evidence="3" type="ORF">LTR24_002106</name>
</gene>
<dbReference type="EMBL" id="JAVRRG010000017">
    <property type="protein sequence ID" value="KAK5097640.1"/>
    <property type="molecule type" value="Genomic_DNA"/>
</dbReference>
<name>A0ABR0KIK5_9EURO</name>
<feature type="signal peptide" evidence="2">
    <location>
        <begin position="1"/>
        <end position="19"/>
    </location>
</feature>
<evidence type="ECO:0000313" key="4">
    <source>
        <dbReference type="Proteomes" id="UP001345013"/>
    </source>
</evidence>
<reference evidence="3 4" key="1">
    <citation type="submission" date="2023-08" db="EMBL/GenBank/DDBJ databases">
        <title>Black Yeasts Isolated from many extreme environments.</title>
        <authorList>
            <person name="Coleine C."/>
            <person name="Stajich J.E."/>
            <person name="Selbmann L."/>
        </authorList>
    </citation>
    <scope>NUCLEOTIDE SEQUENCE [LARGE SCALE GENOMIC DNA]</scope>
    <source>
        <strain evidence="3 4">CCFEE 5885</strain>
    </source>
</reference>
<keyword evidence="2" id="KW-0732">Signal</keyword>
<feature type="chain" id="PRO_5045043242" evidence="2">
    <location>
        <begin position="20"/>
        <end position="232"/>
    </location>
</feature>
<organism evidence="3 4">
    <name type="scientific">Lithohypha guttulata</name>
    <dbReference type="NCBI Taxonomy" id="1690604"/>
    <lineage>
        <taxon>Eukaryota</taxon>
        <taxon>Fungi</taxon>
        <taxon>Dikarya</taxon>
        <taxon>Ascomycota</taxon>
        <taxon>Pezizomycotina</taxon>
        <taxon>Eurotiomycetes</taxon>
        <taxon>Chaetothyriomycetidae</taxon>
        <taxon>Chaetothyriales</taxon>
        <taxon>Trichomeriaceae</taxon>
        <taxon>Lithohypha</taxon>
    </lineage>
</organism>
<feature type="region of interest" description="Disordered" evidence="1">
    <location>
        <begin position="55"/>
        <end position="77"/>
    </location>
</feature>
<keyword evidence="4" id="KW-1185">Reference proteome</keyword>
<sequence length="232" mass="26072">MKNFPALLLLAGTISSVVARPAPLSNQLQHVDRNAVEEASAGLAPDYAWIADLNGTQTSDEEGPSAPDPRSSALVRRSPKLGPDLEGWCEKVVYQWPAYTFTEVRWRCGTIPDYDACLPMHKSRKPEFTVAEEWWEETRAQQEEACKDEACREEVDRIYDRIRDEALAKPDPNWGEVGTEVEKHRKPEVYWPCGDKQPFHLPGHPSRPLTFESCADGSCGPPIQGDYKADHP</sequence>
<evidence type="ECO:0000256" key="2">
    <source>
        <dbReference type="SAM" id="SignalP"/>
    </source>
</evidence>
<evidence type="ECO:0000256" key="1">
    <source>
        <dbReference type="SAM" id="MobiDB-lite"/>
    </source>
</evidence>
<comment type="caution">
    <text evidence="3">The sequence shown here is derived from an EMBL/GenBank/DDBJ whole genome shotgun (WGS) entry which is preliminary data.</text>
</comment>